<keyword evidence="5" id="KW-1133">Transmembrane helix</keyword>
<dbReference type="OrthoDB" id="205108at2759"/>
<accession>A0A1X2H2L4</accession>
<evidence type="ECO:0000256" key="2">
    <source>
        <dbReference type="ARBA" id="ARBA00022676"/>
    </source>
</evidence>
<dbReference type="AlphaFoldDB" id="A0A1X2H2L4"/>
<name>A0A1X2H2L4_SYNRA</name>
<evidence type="ECO:0000313" key="7">
    <source>
        <dbReference type="Proteomes" id="UP000242180"/>
    </source>
</evidence>
<dbReference type="OMA" id="FWMDMDA"/>
<keyword evidence="7" id="KW-1185">Reference proteome</keyword>
<evidence type="ECO:0000256" key="4">
    <source>
        <dbReference type="SAM" id="MobiDB-lite"/>
    </source>
</evidence>
<keyword evidence="3 6" id="KW-0808">Transferase</keyword>
<evidence type="ECO:0000313" key="6">
    <source>
        <dbReference type="EMBL" id="ORY91966.1"/>
    </source>
</evidence>
<proteinExistence type="inferred from homology"/>
<dbReference type="InterPro" id="IPR029044">
    <property type="entry name" value="Nucleotide-diphossugar_trans"/>
</dbReference>
<feature type="compositionally biased region" description="Acidic residues" evidence="4">
    <location>
        <begin position="79"/>
        <end position="98"/>
    </location>
</feature>
<evidence type="ECO:0000256" key="5">
    <source>
        <dbReference type="SAM" id="Phobius"/>
    </source>
</evidence>
<dbReference type="PANTHER" id="PTHR31306">
    <property type="entry name" value="ALPHA-1,6-MANNOSYLTRANSFERASE MNN11-RELATED"/>
    <property type="match status" value="1"/>
</dbReference>
<keyword evidence="5" id="KW-0812">Transmembrane</keyword>
<dbReference type="SUPFAM" id="SSF53448">
    <property type="entry name" value="Nucleotide-diphospho-sugar transferases"/>
    <property type="match status" value="1"/>
</dbReference>
<evidence type="ECO:0000256" key="3">
    <source>
        <dbReference type="ARBA" id="ARBA00022679"/>
    </source>
</evidence>
<dbReference type="Proteomes" id="UP000242180">
    <property type="component" value="Unassembled WGS sequence"/>
</dbReference>
<dbReference type="InParanoid" id="A0A1X2H2L4"/>
<dbReference type="PANTHER" id="PTHR31306:SF4">
    <property type="entry name" value="ALPHA-1,2-GALACTOSYLTRANSFERASE"/>
    <property type="match status" value="1"/>
</dbReference>
<comment type="similarity">
    <text evidence="1">Belongs to the glycosyltransferase 34 family.</text>
</comment>
<reference evidence="6 7" key="1">
    <citation type="submission" date="2016-07" db="EMBL/GenBank/DDBJ databases">
        <title>Pervasive Adenine N6-methylation of Active Genes in Fungi.</title>
        <authorList>
            <consortium name="DOE Joint Genome Institute"/>
            <person name="Mondo S.J."/>
            <person name="Dannebaum R.O."/>
            <person name="Kuo R.C."/>
            <person name="Labutti K."/>
            <person name="Haridas S."/>
            <person name="Kuo A."/>
            <person name="Salamov A."/>
            <person name="Ahrendt S.R."/>
            <person name="Lipzen A."/>
            <person name="Sullivan W."/>
            <person name="Andreopoulos W.B."/>
            <person name="Clum A."/>
            <person name="Lindquist E."/>
            <person name="Daum C."/>
            <person name="Ramamoorthy G.K."/>
            <person name="Gryganskyi A."/>
            <person name="Culley D."/>
            <person name="Magnuson J.K."/>
            <person name="James T.Y."/>
            <person name="O'Malley M.A."/>
            <person name="Stajich J.E."/>
            <person name="Spatafora J.W."/>
            <person name="Visel A."/>
            <person name="Grigoriev I.V."/>
        </authorList>
    </citation>
    <scope>NUCLEOTIDE SEQUENCE [LARGE SCALE GENOMIC DNA]</scope>
    <source>
        <strain evidence="6 7">NRRL 2496</strain>
    </source>
</reference>
<dbReference type="GO" id="GO:0016757">
    <property type="term" value="F:glycosyltransferase activity"/>
    <property type="evidence" value="ECO:0007669"/>
    <property type="project" value="UniProtKB-KW"/>
</dbReference>
<evidence type="ECO:0000256" key="1">
    <source>
        <dbReference type="ARBA" id="ARBA00005664"/>
    </source>
</evidence>
<organism evidence="6 7">
    <name type="scientific">Syncephalastrum racemosum</name>
    <name type="common">Filamentous fungus</name>
    <dbReference type="NCBI Taxonomy" id="13706"/>
    <lineage>
        <taxon>Eukaryota</taxon>
        <taxon>Fungi</taxon>
        <taxon>Fungi incertae sedis</taxon>
        <taxon>Mucoromycota</taxon>
        <taxon>Mucoromycotina</taxon>
        <taxon>Mucoromycetes</taxon>
        <taxon>Mucorales</taxon>
        <taxon>Syncephalastraceae</taxon>
        <taxon>Syncephalastrum</taxon>
    </lineage>
</organism>
<dbReference type="InterPro" id="IPR008630">
    <property type="entry name" value="Glyco_trans_34"/>
</dbReference>
<gene>
    <name evidence="6" type="ORF">BCR43DRAFT_497565</name>
</gene>
<dbReference type="GO" id="GO:0006487">
    <property type="term" value="P:protein N-linked glycosylation"/>
    <property type="evidence" value="ECO:0007669"/>
    <property type="project" value="TreeGrafter"/>
</dbReference>
<dbReference type="Pfam" id="PF05637">
    <property type="entry name" value="Glyco_transf_34"/>
    <property type="match status" value="1"/>
</dbReference>
<comment type="caution">
    <text evidence="6">The sequence shown here is derived from an EMBL/GenBank/DDBJ whole genome shotgun (WGS) entry which is preliminary data.</text>
</comment>
<dbReference type="Gene3D" id="3.90.550.10">
    <property type="entry name" value="Spore Coat Polysaccharide Biosynthesis Protein SpsA, Chain A"/>
    <property type="match status" value="1"/>
</dbReference>
<feature type="region of interest" description="Disordered" evidence="4">
    <location>
        <begin position="48"/>
        <end position="120"/>
    </location>
</feature>
<sequence>MPVDLPLYKSDSGTTTRRPRANKRVLLGLAAAGICFVLFLNARLTSPSSASNAIQPENEPSPYIPPPSVDVSNGQGQETVEEELPEEFDIEPEEEEQQPSDAANAISPHSSHHNALPHPWADESEDDVVINDSNHYPYLVVVASSADQLSRRNLIREKYFGLRDNLLPCMRYNTDVLYKFLIHGGPPKSDTPLRRQYEGEKMEWNDLEELAKGKPFEQATVIEWVETSLAQKGITYDYLIVQDINTFTQISTIKHELDNGVISENTESPVTVNADAPTNLVWGNFGGHEVDKHAFVIGSMAAKLVMEKQKEIQAFNTSQPHLLTNMYNYYNAIAQNVEHAVDQSLEPEAAAEVQEQVIPLFVREDGEEDTHRFIRWENNVESVHAEDSVVTHVLQDAEFAELARWTYLKPVMVCHSLKSAFTAQPPLDALDDDEEASDLVDPDLANETLPESRLQTQGPSIALVTSSYIYDACMEPSATRAADNKRRFALRHNHAFIARSAEFAQQRGRKAVWGKIDAVEKVLPKYEWLFWMDMDAVVMNQDISLTSLLDSLRDRFPDGPEAFNDVDLIVSRPTRDPTMNAGVFFLRNSPWSMQFLREVQGFTEWYNKGSGYEQSAMWQIMMRPENKPHVFLLDRDDHTFNTFPRFYKPGDFVVHFAPDKCPNDATVKGLDAADRIERGEVITSLDEE</sequence>
<dbReference type="GO" id="GO:0000139">
    <property type="term" value="C:Golgi membrane"/>
    <property type="evidence" value="ECO:0007669"/>
    <property type="project" value="TreeGrafter"/>
</dbReference>
<keyword evidence="2" id="KW-0328">Glycosyltransferase</keyword>
<dbReference type="EMBL" id="MCGN01000010">
    <property type="protein sequence ID" value="ORY91966.1"/>
    <property type="molecule type" value="Genomic_DNA"/>
</dbReference>
<protein>
    <submittedName>
        <fullName evidence="6">Galactosyl transferase GMA12/MNN10 family-domain-containing protein</fullName>
    </submittedName>
</protein>
<feature type="transmembrane region" description="Helical" evidence="5">
    <location>
        <begin position="25"/>
        <end position="44"/>
    </location>
</feature>
<keyword evidence="5" id="KW-0472">Membrane</keyword>
<dbReference type="STRING" id="13706.A0A1X2H2L4"/>